<dbReference type="Gene3D" id="3.20.20.100">
    <property type="entry name" value="NADP-dependent oxidoreductase domain"/>
    <property type="match status" value="1"/>
</dbReference>
<evidence type="ECO:0000256" key="2">
    <source>
        <dbReference type="ARBA" id="ARBA00023002"/>
    </source>
</evidence>
<name>A0AAN9M0T0_CANGL</name>
<keyword evidence="4" id="KW-1185">Reference proteome</keyword>
<organism evidence="3 4">
    <name type="scientific">Canavalia gladiata</name>
    <name type="common">Sword bean</name>
    <name type="synonym">Dolichos gladiatus</name>
    <dbReference type="NCBI Taxonomy" id="3824"/>
    <lineage>
        <taxon>Eukaryota</taxon>
        <taxon>Viridiplantae</taxon>
        <taxon>Streptophyta</taxon>
        <taxon>Embryophyta</taxon>
        <taxon>Tracheophyta</taxon>
        <taxon>Spermatophyta</taxon>
        <taxon>Magnoliopsida</taxon>
        <taxon>eudicotyledons</taxon>
        <taxon>Gunneridae</taxon>
        <taxon>Pentapetalae</taxon>
        <taxon>rosids</taxon>
        <taxon>fabids</taxon>
        <taxon>Fabales</taxon>
        <taxon>Fabaceae</taxon>
        <taxon>Papilionoideae</taxon>
        <taxon>50 kb inversion clade</taxon>
        <taxon>NPAAA clade</taxon>
        <taxon>indigoferoid/millettioid clade</taxon>
        <taxon>Phaseoleae</taxon>
        <taxon>Canavalia</taxon>
    </lineage>
</organism>
<evidence type="ECO:0000256" key="1">
    <source>
        <dbReference type="ARBA" id="ARBA00022857"/>
    </source>
</evidence>
<dbReference type="InterPro" id="IPR036812">
    <property type="entry name" value="NAD(P)_OxRdtase_dom_sf"/>
</dbReference>
<evidence type="ECO:0000313" key="3">
    <source>
        <dbReference type="EMBL" id="KAK7343618.1"/>
    </source>
</evidence>
<dbReference type="AlphaFoldDB" id="A0AAN9M0T0"/>
<dbReference type="GO" id="GO:0016491">
    <property type="term" value="F:oxidoreductase activity"/>
    <property type="evidence" value="ECO:0007669"/>
    <property type="project" value="UniProtKB-KW"/>
</dbReference>
<dbReference type="PANTHER" id="PTHR43625">
    <property type="entry name" value="AFLATOXIN B1 ALDEHYDE REDUCTASE"/>
    <property type="match status" value="1"/>
</dbReference>
<dbReference type="EMBL" id="JAYMYQ010000003">
    <property type="protein sequence ID" value="KAK7343618.1"/>
    <property type="molecule type" value="Genomic_DNA"/>
</dbReference>
<protein>
    <submittedName>
        <fullName evidence="3">Uncharacterized protein</fullName>
    </submittedName>
</protein>
<dbReference type="GO" id="GO:0005737">
    <property type="term" value="C:cytoplasm"/>
    <property type="evidence" value="ECO:0007669"/>
    <property type="project" value="TreeGrafter"/>
</dbReference>
<dbReference type="PANTHER" id="PTHR43625:SF65">
    <property type="entry name" value="NADP-DEPENDENT OXIDOREDUCTASE DOMAIN-CONTAINING PROTEIN"/>
    <property type="match status" value="1"/>
</dbReference>
<keyword evidence="2" id="KW-0560">Oxidoreductase</keyword>
<accession>A0AAN9M0T0</accession>
<dbReference type="InterPro" id="IPR050791">
    <property type="entry name" value="Aldo-Keto_reductase"/>
</dbReference>
<evidence type="ECO:0000313" key="4">
    <source>
        <dbReference type="Proteomes" id="UP001367508"/>
    </source>
</evidence>
<comment type="caution">
    <text evidence="3">The sequence shown here is derived from an EMBL/GenBank/DDBJ whole genome shotgun (WGS) entry which is preliminary data.</text>
</comment>
<reference evidence="3 4" key="1">
    <citation type="submission" date="2024-01" db="EMBL/GenBank/DDBJ databases">
        <title>The genomes of 5 underutilized Papilionoideae crops provide insights into root nodulation and disease resistanc.</title>
        <authorList>
            <person name="Jiang F."/>
        </authorList>
    </citation>
    <scope>NUCLEOTIDE SEQUENCE [LARGE SCALE GENOMIC DNA]</scope>
    <source>
        <strain evidence="3">LVBAO_FW01</strain>
        <tissue evidence="3">Leaves</tissue>
    </source>
</reference>
<dbReference type="SUPFAM" id="SSF51430">
    <property type="entry name" value="NAD(P)-linked oxidoreductase"/>
    <property type="match status" value="1"/>
</dbReference>
<gene>
    <name evidence="3" type="ORF">VNO77_12509</name>
</gene>
<keyword evidence="1" id="KW-0521">NADP</keyword>
<dbReference type="Proteomes" id="UP001367508">
    <property type="component" value="Unassembled WGS sequence"/>
</dbReference>
<sequence>MPLPSSVLRNSATSKLYSVENGELSVYTSLKISSPWPTEDCLDLIMFPFRMKLDVQLLCYLLYTSDFYGLGHDNEIMIGKALKELPREKVQLCTKFGLVKSDGVLVEVKGTNKVRNLENNIGSLAVKLTNEEMREISDAVPVFEVAGKSDFAYGNMSYECAASLATDLVGGVDT</sequence>
<proteinExistence type="predicted"/>